<proteinExistence type="predicted"/>
<evidence type="ECO:0000256" key="2">
    <source>
        <dbReference type="SAM" id="Coils"/>
    </source>
</evidence>
<feature type="coiled-coil region" evidence="2">
    <location>
        <begin position="11"/>
        <end position="76"/>
    </location>
</feature>
<evidence type="ECO:0000313" key="3">
    <source>
        <dbReference type="EMBL" id="PIP22164.1"/>
    </source>
</evidence>
<sequence>MIDEKFLREAKQALLKEKKTTQAQIEKCEEEERNILTGDYEKGDRLNPLAVNRQNHRSLKEELQDIEAALVRIEDGSYNICPDCHQNIDKARLRRGKYYVKRDAACQQSWEKTHPRKYWS</sequence>
<comment type="caution">
    <text evidence="1">Lacks conserved residue(s) required for the propagation of feature annotation.</text>
</comment>
<dbReference type="PROSITE" id="PS51128">
    <property type="entry name" value="ZF_DKSA_2"/>
    <property type="match status" value="1"/>
</dbReference>
<comment type="caution">
    <text evidence="3">The sequence shown here is derived from an EMBL/GenBank/DDBJ whole genome shotgun (WGS) entry which is preliminary data.</text>
</comment>
<organism evidence="3 4">
    <name type="scientific">Candidatus Nealsonbacteria bacterium CG23_combo_of_CG06-09_8_20_14_all_39_25</name>
    <dbReference type="NCBI Taxonomy" id="1974723"/>
    <lineage>
        <taxon>Bacteria</taxon>
        <taxon>Candidatus Nealsoniibacteriota</taxon>
    </lineage>
</organism>
<keyword evidence="2" id="KW-0175">Coiled coil</keyword>
<dbReference type="Gene3D" id="1.20.120.910">
    <property type="entry name" value="DksA, coiled-coil domain"/>
    <property type="match status" value="1"/>
</dbReference>
<accession>A0A2G9YSE5</accession>
<dbReference type="AlphaFoldDB" id="A0A2G9YSE5"/>
<dbReference type="EMBL" id="PCRN01000070">
    <property type="protein sequence ID" value="PIP22164.1"/>
    <property type="molecule type" value="Genomic_DNA"/>
</dbReference>
<protein>
    <submittedName>
        <fullName evidence="3">Uncharacterized protein</fullName>
    </submittedName>
</protein>
<evidence type="ECO:0000313" key="4">
    <source>
        <dbReference type="Proteomes" id="UP000229054"/>
    </source>
</evidence>
<gene>
    <name evidence="3" type="ORF">COX38_02075</name>
</gene>
<reference evidence="3 4" key="1">
    <citation type="submission" date="2017-09" db="EMBL/GenBank/DDBJ databases">
        <title>Depth-based differentiation of microbial function through sediment-hosted aquifers and enrichment of novel symbionts in the deep terrestrial subsurface.</title>
        <authorList>
            <person name="Probst A.J."/>
            <person name="Ladd B."/>
            <person name="Jarett J.K."/>
            <person name="Geller-Mcgrath D.E."/>
            <person name="Sieber C.M."/>
            <person name="Emerson J.B."/>
            <person name="Anantharaman K."/>
            <person name="Thomas B.C."/>
            <person name="Malmstrom R."/>
            <person name="Stieglmeier M."/>
            <person name="Klingl A."/>
            <person name="Woyke T."/>
            <person name="Ryan C.M."/>
            <person name="Banfield J.F."/>
        </authorList>
    </citation>
    <scope>NUCLEOTIDE SEQUENCE [LARGE SCALE GENOMIC DNA]</scope>
    <source>
        <strain evidence="3">CG23_combo_of_CG06-09_8_20_14_all_39_25</strain>
    </source>
</reference>
<dbReference type="Proteomes" id="UP000229054">
    <property type="component" value="Unassembled WGS sequence"/>
</dbReference>
<name>A0A2G9YSE5_9BACT</name>
<evidence type="ECO:0000256" key="1">
    <source>
        <dbReference type="PROSITE-ProRule" id="PRU00510"/>
    </source>
</evidence>